<name>A0A2N0RE96_9GLOM</name>
<dbReference type="VEuPathDB" id="FungiDB:RhiirA1_466276"/>
<feature type="region of interest" description="Disordered" evidence="1">
    <location>
        <begin position="1"/>
        <end position="30"/>
    </location>
</feature>
<accession>A0A2N0RE96</accession>
<comment type="caution">
    <text evidence="2">The sequence shown here is derived from an EMBL/GenBank/DDBJ whole genome shotgun (WGS) entry which is preliminary data.</text>
</comment>
<dbReference type="AlphaFoldDB" id="A0A2N0RE96"/>
<gene>
    <name evidence="2" type="ORF">RhiirA1_466276</name>
</gene>
<dbReference type="Proteomes" id="UP000232688">
    <property type="component" value="Unassembled WGS sequence"/>
</dbReference>
<reference evidence="2 3" key="1">
    <citation type="submission" date="2017-10" db="EMBL/GenBank/DDBJ databases">
        <title>Extensive intraspecific genome diversity in a model arbuscular mycorrhizal fungus.</title>
        <authorList>
            <person name="Chen E.C.H."/>
            <person name="Morin E."/>
            <person name="Baudet D."/>
            <person name="Noel J."/>
            <person name="Ndikumana S."/>
            <person name="Charron P."/>
            <person name="St-Onge C."/>
            <person name="Giorgi J."/>
            <person name="Grigoriev I.V."/>
            <person name="Roux C."/>
            <person name="Martin F.M."/>
            <person name="Corradi N."/>
        </authorList>
    </citation>
    <scope>NUCLEOTIDE SEQUENCE [LARGE SCALE GENOMIC DNA]</scope>
    <source>
        <strain evidence="2 3">A1</strain>
    </source>
</reference>
<reference evidence="2 3" key="2">
    <citation type="submission" date="2017-10" db="EMBL/GenBank/DDBJ databases">
        <title>Genome analyses suggest a sexual origin of heterokaryosis in a supposedly ancient asexual fungus.</title>
        <authorList>
            <person name="Corradi N."/>
            <person name="Sedzielewska K."/>
            <person name="Noel J."/>
            <person name="Charron P."/>
            <person name="Farinelli L."/>
            <person name="Marton T."/>
            <person name="Kruger M."/>
            <person name="Pelin A."/>
            <person name="Brachmann A."/>
            <person name="Corradi N."/>
        </authorList>
    </citation>
    <scope>NUCLEOTIDE SEQUENCE [LARGE SCALE GENOMIC DNA]</scope>
    <source>
        <strain evidence="2 3">A1</strain>
    </source>
</reference>
<protein>
    <recommendedName>
        <fullName evidence="4">TLDc domain-containing protein</fullName>
    </recommendedName>
</protein>
<proteinExistence type="predicted"/>
<dbReference type="EMBL" id="LLXH01000958">
    <property type="protein sequence ID" value="PKC61620.1"/>
    <property type="molecule type" value="Genomic_DNA"/>
</dbReference>
<sequence length="144" mass="16387">MKTILESEEKNKEPEDKDKINKNKKHETFGRHLTKGSADKDEFLDAILSISIKSPSNNLKPCITKKVNLKAIDSKIITSQHTELISKLIYRLEITDELTSSHEFKLLFRGSRDGFAHDKFHEICDCISCKVTIAKVQDSNEILG</sequence>
<evidence type="ECO:0008006" key="4">
    <source>
        <dbReference type="Google" id="ProtNLM"/>
    </source>
</evidence>
<evidence type="ECO:0000256" key="1">
    <source>
        <dbReference type="SAM" id="MobiDB-lite"/>
    </source>
</evidence>
<organism evidence="2 3">
    <name type="scientific">Rhizophagus irregularis</name>
    <dbReference type="NCBI Taxonomy" id="588596"/>
    <lineage>
        <taxon>Eukaryota</taxon>
        <taxon>Fungi</taxon>
        <taxon>Fungi incertae sedis</taxon>
        <taxon>Mucoromycota</taxon>
        <taxon>Glomeromycotina</taxon>
        <taxon>Glomeromycetes</taxon>
        <taxon>Glomerales</taxon>
        <taxon>Glomeraceae</taxon>
        <taxon>Rhizophagus</taxon>
    </lineage>
</organism>
<evidence type="ECO:0000313" key="2">
    <source>
        <dbReference type="EMBL" id="PKC61620.1"/>
    </source>
</evidence>
<evidence type="ECO:0000313" key="3">
    <source>
        <dbReference type="Proteomes" id="UP000232688"/>
    </source>
</evidence>